<dbReference type="STRING" id="296218.AWN68_11780"/>
<dbReference type="RefSeq" id="WP_068418917.1">
    <property type="nucleotide sequence ID" value="NZ_LRDB01000051.1"/>
</dbReference>
<comment type="caution">
    <text evidence="1">The sequence shown here is derived from an EMBL/GenBank/DDBJ whole genome shotgun (WGS) entry which is preliminary data.</text>
</comment>
<gene>
    <name evidence="1" type="ORF">AWN68_11780</name>
</gene>
<evidence type="ECO:0000313" key="2">
    <source>
        <dbReference type="Proteomes" id="UP000075615"/>
    </source>
</evidence>
<proteinExistence type="predicted"/>
<keyword evidence="2" id="KW-1185">Reference proteome</keyword>
<evidence type="ECO:0000313" key="1">
    <source>
        <dbReference type="EMBL" id="KYG72433.1"/>
    </source>
</evidence>
<organism evidence="1 2">
    <name type="scientific">Roseivirga echinicomitans</name>
    <dbReference type="NCBI Taxonomy" id="296218"/>
    <lineage>
        <taxon>Bacteria</taxon>
        <taxon>Pseudomonadati</taxon>
        <taxon>Bacteroidota</taxon>
        <taxon>Cytophagia</taxon>
        <taxon>Cytophagales</taxon>
        <taxon>Roseivirgaceae</taxon>
        <taxon>Roseivirga</taxon>
    </lineage>
</organism>
<protein>
    <submittedName>
        <fullName evidence="1">Addiction module toxin RelE</fullName>
    </submittedName>
</protein>
<dbReference type="AlphaFoldDB" id="A0A150X123"/>
<dbReference type="Pfam" id="PF05973">
    <property type="entry name" value="Gp49"/>
    <property type="match status" value="1"/>
</dbReference>
<accession>A0A150X123</accession>
<dbReference type="OrthoDB" id="573082at2"/>
<dbReference type="Proteomes" id="UP000075615">
    <property type="component" value="Unassembled WGS sequence"/>
</dbReference>
<dbReference type="EMBL" id="LRDB01000051">
    <property type="protein sequence ID" value="KYG72433.1"/>
    <property type="molecule type" value="Genomic_DNA"/>
</dbReference>
<name>A0A150X123_9BACT</name>
<sequence length="113" mass="13537">MSEFKREIGFYENHFKDFYLKQSLAVRKKIDWTLLLLKSTRIVPEKFLKHLANTDGLWEVRISAGNGIFRLFCFFDEGNLIILLSGFQKKTQKTPKNEIKKAERLKKEYYENR</sequence>
<dbReference type="InterPro" id="IPR009241">
    <property type="entry name" value="HigB-like"/>
</dbReference>
<reference evidence="1 2" key="1">
    <citation type="submission" date="2016-01" db="EMBL/GenBank/DDBJ databases">
        <title>Genome sequencing of Roseivirga echinicomitans KMM 6058.</title>
        <authorList>
            <person name="Selvaratnam C."/>
            <person name="Thevarajoo S."/>
            <person name="Goh K.M."/>
            <person name="Ee R."/>
            <person name="Chan K.-G."/>
            <person name="Chong C.S."/>
        </authorList>
    </citation>
    <scope>NUCLEOTIDE SEQUENCE [LARGE SCALE GENOMIC DNA]</scope>
    <source>
        <strain evidence="1 2">KMM 6058</strain>
    </source>
</reference>